<protein>
    <submittedName>
        <fullName evidence="1">Uncharacterized protein</fullName>
    </submittedName>
</protein>
<gene>
    <name evidence="1" type="ORF">CJ669_03145</name>
</gene>
<sequence>MKLEEKDRMHAFRKAVIEQLKSTKTSQDRNVFDNNDIELFDEVARKIIELGKNGTLDTVCISFDDILDFLKYFYKVGSITEVAELLGINQTTLSHWKKTDNIEKLFNEINNSGIGYELVKYLEEEKLNFIIMHKNDYENKSFASGDGWSMSTLRSYINMQKIINMYRYKLKYKEREPSGENLFQYKASKSINRLLDMVLCYSGEDEFKEIERDIMEYLTKIGDKYTKIYATNISGSMMYVSPEEAVRLENEKISKIANELREQIVTKD</sequence>
<evidence type="ECO:0000313" key="1">
    <source>
        <dbReference type="EMBL" id="PRM88641.1"/>
    </source>
</evidence>
<name>A0A2S9SPX5_9BACT</name>
<dbReference type="Proteomes" id="UP000239065">
    <property type="component" value="Unassembled WGS sequence"/>
</dbReference>
<dbReference type="AlphaFoldDB" id="A0A2S9SPX5"/>
<dbReference type="InterPro" id="IPR010982">
    <property type="entry name" value="Lambda_DNA-bd_dom_sf"/>
</dbReference>
<accession>A0A2S9SPX5</accession>
<comment type="caution">
    <text evidence="1">The sequence shown here is derived from an EMBL/GenBank/DDBJ whole genome shotgun (WGS) entry which is preliminary data.</text>
</comment>
<dbReference type="EMBL" id="NXGJ01000002">
    <property type="protein sequence ID" value="PRM88641.1"/>
    <property type="molecule type" value="Genomic_DNA"/>
</dbReference>
<evidence type="ECO:0000313" key="2">
    <source>
        <dbReference type="Proteomes" id="UP000239065"/>
    </source>
</evidence>
<proteinExistence type="predicted"/>
<reference evidence="1 2" key="1">
    <citation type="submission" date="2017-09" db="EMBL/GenBank/DDBJ databases">
        <title>Reassesment of A. cryaerophilus.</title>
        <authorList>
            <person name="Perez-Cataluna A."/>
            <person name="Collado L."/>
            <person name="Salgado O."/>
            <person name="Lefinanco V."/>
            <person name="Figueras M.J."/>
        </authorList>
    </citation>
    <scope>NUCLEOTIDE SEQUENCE [LARGE SCALE GENOMIC DNA]</scope>
    <source>
        <strain evidence="1 2">LMG 9861</strain>
    </source>
</reference>
<dbReference type="GO" id="GO:0003677">
    <property type="term" value="F:DNA binding"/>
    <property type="evidence" value="ECO:0007669"/>
    <property type="project" value="InterPro"/>
</dbReference>
<organism evidence="1 2">
    <name type="scientific">Aliarcobacter cryaerophilus</name>
    <dbReference type="NCBI Taxonomy" id="28198"/>
    <lineage>
        <taxon>Bacteria</taxon>
        <taxon>Pseudomonadati</taxon>
        <taxon>Campylobacterota</taxon>
        <taxon>Epsilonproteobacteria</taxon>
        <taxon>Campylobacterales</taxon>
        <taxon>Arcobacteraceae</taxon>
        <taxon>Aliarcobacter</taxon>
    </lineage>
</organism>
<dbReference type="Gene3D" id="1.10.260.40">
    <property type="entry name" value="lambda repressor-like DNA-binding domains"/>
    <property type="match status" value="1"/>
</dbReference>
<dbReference type="RefSeq" id="WP_105908657.1">
    <property type="nucleotide sequence ID" value="NZ_NXGJ01000002.1"/>
</dbReference>